<evidence type="ECO:0000256" key="2">
    <source>
        <dbReference type="SAM" id="Phobius"/>
    </source>
</evidence>
<keyword evidence="2" id="KW-1133">Transmembrane helix</keyword>
<reference evidence="3 4" key="1">
    <citation type="submission" date="2018-03" db="EMBL/GenBank/DDBJ databases">
        <title>The uncultured portion of the human microbiome is neutrally assembled.</title>
        <authorList>
            <person name="Jeraldo P."/>
            <person name="Boardman L."/>
            <person name="White B.A."/>
            <person name="Nelson H."/>
            <person name="Goldenfeld N."/>
            <person name="Chia N."/>
        </authorList>
    </citation>
    <scope>NUCLEOTIDE SEQUENCE [LARGE SCALE GENOMIC DNA]</scope>
    <source>
        <strain evidence="3">CIM:MAG 903</strain>
    </source>
</reference>
<evidence type="ECO:0000313" key="4">
    <source>
        <dbReference type="Proteomes" id="UP000246114"/>
    </source>
</evidence>
<name>A0A316MD68_9CLOT</name>
<evidence type="ECO:0000313" key="3">
    <source>
        <dbReference type="EMBL" id="PWL55055.1"/>
    </source>
</evidence>
<feature type="coiled-coil region" evidence="1">
    <location>
        <begin position="165"/>
        <end position="275"/>
    </location>
</feature>
<keyword evidence="2" id="KW-0812">Transmembrane</keyword>
<comment type="caution">
    <text evidence="3">The sequence shown here is derived from an EMBL/GenBank/DDBJ whole genome shotgun (WGS) entry which is preliminary data.</text>
</comment>
<dbReference type="EMBL" id="QAMZ01000014">
    <property type="protein sequence ID" value="PWL55055.1"/>
    <property type="molecule type" value="Genomic_DNA"/>
</dbReference>
<proteinExistence type="predicted"/>
<keyword evidence="2" id="KW-0472">Membrane</keyword>
<feature type="transmembrane region" description="Helical" evidence="2">
    <location>
        <begin position="21"/>
        <end position="43"/>
    </location>
</feature>
<dbReference type="RefSeq" id="WP_168972674.1">
    <property type="nucleotide sequence ID" value="NZ_CP076620.1"/>
</dbReference>
<dbReference type="AlphaFoldDB" id="A0A316MD68"/>
<organism evidence="3 4">
    <name type="scientific">Clostridium cadaveris</name>
    <dbReference type="NCBI Taxonomy" id="1529"/>
    <lineage>
        <taxon>Bacteria</taxon>
        <taxon>Bacillati</taxon>
        <taxon>Bacillota</taxon>
        <taxon>Clostridia</taxon>
        <taxon>Eubacteriales</taxon>
        <taxon>Clostridiaceae</taxon>
        <taxon>Clostridium</taxon>
    </lineage>
</organism>
<dbReference type="GeneID" id="90543993"/>
<protein>
    <submittedName>
        <fullName evidence="3">Uncharacterized protein</fullName>
    </submittedName>
</protein>
<keyword evidence="1" id="KW-0175">Coiled coil</keyword>
<dbReference type="Proteomes" id="UP000246114">
    <property type="component" value="Unassembled WGS sequence"/>
</dbReference>
<gene>
    <name evidence="3" type="ORF">DBY38_02820</name>
</gene>
<sequence length="276" mass="32327">MNIGKEEFKNRHRIFKSQSSKYYCITFSMIFILGFFLSSNYLFNKNFVDIKSTPLEQKITLENITFNLISRKYNEDTGLFQGILHVSNSDLQDNNSIGVDVKIDTDPQNTIKSNLVKVSNNYYIVTTYLKENWHTVSLVVSKSINEEEKKSISVYSNKDDVEKDNKLKEENLNAYNILIVNLEIENINKEIQNITQEIGTKNRLISNLSDDNTRQKANEKYQTEDEIKETENKINQNNKIIEDTKNSVIKLLKSLEEQKKRVEKLQEKKYDLEKNQ</sequence>
<accession>A0A316MD68</accession>
<evidence type="ECO:0000256" key="1">
    <source>
        <dbReference type="SAM" id="Coils"/>
    </source>
</evidence>